<sequence>MAVTVTEINAIFKNTFNISKNIGIINRNRFIVYGYSHYKRFNK</sequence>
<evidence type="ECO:0000313" key="1">
    <source>
        <dbReference type="EMBL" id="ARF08327.1"/>
    </source>
</evidence>
<dbReference type="EMBL" id="KY684083">
    <property type="protein sequence ID" value="ARF08327.1"/>
    <property type="molecule type" value="Genomic_DNA"/>
</dbReference>
<reference evidence="1" key="1">
    <citation type="journal article" date="2017" name="Science">
        <title>Giant viruses with an expanded complement of translation system components.</title>
        <authorList>
            <person name="Schulz F."/>
            <person name="Yutin N."/>
            <person name="Ivanova N.N."/>
            <person name="Ortega D.R."/>
            <person name="Lee T.K."/>
            <person name="Vierheilig J."/>
            <person name="Daims H."/>
            <person name="Horn M."/>
            <person name="Wagner M."/>
            <person name="Jensen G.J."/>
            <person name="Kyrpides N.C."/>
            <person name="Koonin E.V."/>
            <person name="Woyke T."/>
        </authorList>
    </citation>
    <scope>NUCLEOTIDE SEQUENCE</scope>
    <source>
        <strain evidence="1">CTV1</strain>
    </source>
</reference>
<proteinExistence type="predicted"/>
<organism evidence="1">
    <name type="scientific">Catovirus CTV1</name>
    <dbReference type="NCBI Taxonomy" id="1977631"/>
    <lineage>
        <taxon>Viruses</taxon>
        <taxon>Varidnaviria</taxon>
        <taxon>Bamfordvirae</taxon>
        <taxon>Nucleocytoviricota</taxon>
        <taxon>Megaviricetes</taxon>
        <taxon>Imitervirales</taxon>
        <taxon>Mimiviridae</taxon>
        <taxon>Klosneuvirinae</taxon>
        <taxon>Catovirus</taxon>
    </lineage>
</organism>
<protein>
    <submittedName>
        <fullName evidence="1">Uncharacterized protein</fullName>
    </submittedName>
</protein>
<gene>
    <name evidence="1" type="ORF">Catovirus_1_377</name>
</gene>
<name>A0A1V0S9D2_9VIRU</name>
<accession>A0A1V0S9D2</accession>